<proteinExistence type="predicted"/>
<keyword evidence="6" id="KW-1185">Reference proteome</keyword>
<evidence type="ECO:0000256" key="1">
    <source>
        <dbReference type="ARBA" id="ARBA00022723"/>
    </source>
</evidence>
<dbReference type="SUPFAM" id="SSF53187">
    <property type="entry name" value="Zn-dependent exopeptidases"/>
    <property type="match status" value="1"/>
</dbReference>
<reference evidence="4 6" key="2">
    <citation type="journal article" date="2013" name="Nature">
        <title>Insights into bilaterian evolution from three spiralian genomes.</title>
        <authorList>
            <person name="Simakov O."/>
            <person name="Marletaz F."/>
            <person name="Cho S.J."/>
            <person name="Edsinger-Gonzales E."/>
            <person name="Havlak P."/>
            <person name="Hellsten U."/>
            <person name="Kuo D.H."/>
            <person name="Larsson T."/>
            <person name="Lv J."/>
            <person name="Arendt D."/>
            <person name="Savage R."/>
            <person name="Osoegawa K."/>
            <person name="de Jong P."/>
            <person name="Grimwood J."/>
            <person name="Chapman J.A."/>
            <person name="Shapiro H."/>
            <person name="Aerts A."/>
            <person name="Otillar R.P."/>
            <person name="Terry A.Y."/>
            <person name="Boore J.L."/>
            <person name="Grigoriev I.V."/>
            <person name="Lindberg D.R."/>
            <person name="Seaver E.C."/>
            <person name="Weisblat D.A."/>
            <person name="Putnam N.H."/>
            <person name="Rokhsar D.S."/>
        </authorList>
    </citation>
    <scope>NUCLEOTIDE SEQUENCE</scope>
    <source>
        <strain evidence="4 6">I ESC-2004</strain>
    </source>
</reference>
<dbReference type="PANTHER" id="PTHR43808:SF9">
    <property type="entry name" value="BLL0789 PROTEIN"/>
    <property type="match status" value="1"/>
</dbReference>
<dbReference type="HOGENOM" id="CLU_021802_7_0_1"/>
<dbReference type="STRING" id="283909.R7U9K5"/>
<dbReference type="InterPro" id="IPR050072">
    <property type="entry name" value="Peptidase_M20A"/>
</dbReference>
<keyword evidence="2" id="KW-0378">Hydrolase</keyword>
<evidence type="ECO:0000313" key="5">
    <source>
        <dbReference type="EnsemblMetazoa" id="CapteP208515"/>
    </source>
</evidence>
<evidence type="ECO:0000256" key="2">
    <source>
        <dbReference type="ARBA" id="ARBA00022801"/>
    </source>
</evidence>
<dbReference type="CDD" id="cd03885">
    <property type="entry name" value="M20_CPDG2"/>
    <property type="match status" value="1"/>
</dbReference>
<dbReference type="Pfam" id="PF01546">
    <property type="entry name" value="Peptidase_M20"/>
    <property type="match status" value="1"/>
</dbReference>
<feature type="domain" description="Peptidase M20 dimerisation" evidence="3">
    <location>
        <begin position="103"/>
        <end position="202"/>
    </location>
</feature>
<dbReference type="Gene3D" id="3.30.70.360">
    <property type="match status" value="1"/>
</dbReference>
<dbReference type="PANTHER" id="PTHR43808">
    <property type="entry name" value="ACETYLORNITHINE DEACETYLASE"/>
    <property type="match status" value="1"/>
</dbReference>
<dbReference type="InterPro" id="IPR036264">
    <property type="entry name" value="Bact_exopeptidase_dim_dom"/>
</dbReference>
<evidence type="ECO:0000313" key="6">
    <source>
        <dbReference type="Proteomes" id="UP000014760"/>
    </source>
</evidence>
<reference evidence="6" key="1">
    <citation type="submission" date="2012-12" db="EMBL/GenBank/DDBJ databases">
        <authorList>
            <person name="Hellsten U."/>
            <person name="Grimwood J."/>
            <person name="Chapman J.A."/>
            <person name="Shapiro H."/>
            <person name="Aerts A."/>
            <person name="Otillar R.P."/>
            <person name="Terry A.Y."/>
            <person name="Boore J.L."/>
            <person name="Simakov O."/>
            <person name="Marletaz F."/>
            <person name="Cho S.-J."/>
            <person name="Edsinger-Gonzales E."/>
            <person name="Havlak P."/>
            <person name="Kuo D.-H."/>
            <person name="Larsson T."/>
            <person name="Lv J."/>
            <person name="Arendt D."/>
            <person name="Savage R."/>
            <person name="Osoegawa K."/>
            <person name="de Jong P."/>
            <person name="Lindberg D.R."/>
            <person name="Seaver E.C."/>
            <person name="Weisblat D.A."/>
            <person name="Putnam N.H."/>
            <person name="Grigoriev I.V."/>
            <person name="Rokhsar D.S."/>
        </authorList>
    </citation>
    <scope>NUCLEOTIDE SEQUENCE</scope>
    <source>
        <strain evidence="6">I ESC-2004</strain>
    </source>
</reference>
<evidence type="ECO:0000313" key="4">
    <source>
        <dbReference type="EMBL" id="ELU03035.1"/>
    </source>
</evidence>
<accession>R7U9K5</accession>
<dbReference type="OrthoDB" id="10059875at2759"/>
<gene>
    <name evidence="4" type="ORF">CAPTEDRAFT_208515</name>
</gene>
<sequence>MLIGHLDTVFPEGTVAEWSLSQDGENAYGPGVADMKSGQLNMFKALSQLPEDVADRLSICVCMNPDEEIGSIYSGDWLKGIASKSRYVLVAEAARADGSLVKARKGMASYKIEFKGKAAHAGNEPEKGISSITELAHWITTLNQETNFEIGTTLNFGVVKGGSAGNVVPDYASTVLDIRFWDNDDYARLEQKIQQMLENPSLQGIETELTREAHKPAFTPNEGSEKLMALIEKTGQDMGLDITWQAVGGGSDANLTGSLGVPTIDGLGPIGGAMHSRNEFLVLDSIEPRLTLLRNVLINLAETINR</sequence>
<dbReference type="Gene3D" id="3.40.630.10">
    <property type="entry name" value="Zn peptidases"/>
    <property type="match status" value="1"/>
</dbReference>
<reference evidence="5" key="3">
    <citation type="submission" date="2015-06" db="UniProtKB">
        <authorList>
            <consortium name="EnsemblMetazoa"/>
        </authorList>
    </citation>
    <scope>IDENTIFICATION</scope>
</reference>
<dbReference type="GO" id="GO:0046872">
    <property type="term" value="F:metal ion binding"/>
    <property type="evidence" value="ECO:0007669"/>
    <property type="project" value="UniProtKB-KW"/>
</dbReference>
<evidence type="ECO:0000259" key="3">
    <source>
        <dbReference type="Pfam" id="PF07687"/>
    </source>
</evidence>
<dbReference type="AlphaFoldDB" id="R7U9K5"/>
<dbReference type="OMA" id="NIVCDRV"/>
<dbReference type="InterPro" id="IPR011650">
    <property type="entry name" value="Peptidase_M20_dimer"/>
</dbReference>
<dbReference type="EMBL" id="AMQN01045718">
    <property type="status" value="NOT_ANNOTATED_CDS"/>
    <property type="molecule type" value="Genomic_DNA"/>
</dbReference>
<keyword evidence="1" id="KW-0479">Metal-binding</keyword>
<dbReference type="EnsemblMetazoa" id="CapteT208515">
    <property type="protein sequence ID" value="CapteP208515"/>
    <property type="gene ID" value="CapteG208515"/>
</dbReference>
<name>R7U9K5_CAPTE</name>
<organism evidence="4">
    <name type="scientific">Capitella teleta</name>
    <name type="common">Polychaete worm</name>
    <dbReference type="NCBI Taxonomy" id="283909"/>
    <lineage>
        <taxon>Eukaryota</taxon>
        <taxon>Metazoa</taxon>
        <taxon>Spiralia</taxon>
        <taxon>Lophotrochozoa</taxon>
        <taxon>Annelida</taxon>
        <taxon>Polychaeta</taxon>
        <taxon>Sedentaria</taxon>
        <taxon>Scolecida</taxon>
        <taxon>Capitellidae</taxon>
        <taxon>Capitella</taxon>
    </lineage>
</organism>
<dbReference type="GO" id="GO:0016787">
    <property type="term" value="F:hydrolase activity"/>
    <property type="evidence" value="ECO:0007669"/>
    <property type="project" value="UniProtKB-KW"/>
</dbReference>
<dbReference type="SUPFAM" id="SSF55031">
    <property type="entry name" value="Bacterial exopeptidase dimerisation domain"/>
    <property type="match status" value="1"/>
</dbReference>
<protein>
    <recommendedName>
        <fullName evidence="3">Peptidase M20 dimerisation domain-containing protein</fullName>
    </recommendedName>
</protein>
<dbReference type="EMBL" id="KB303536">
    <property type="protein sequence ID" value="ELU03035.1"/>
    <property type="molecule type" value="Genomic_DNA"/>
</dbReference>
<dbReference type="Proteomes" id="UP000014760">
    <property type="component" value="Unassembled WGS sequence"/>
</dbReference>
<dbReference type="InterPro" id="IPR002933">
    <property type="entry name" value="Peptidase_M20"/>
</dbReference>
<dbReference type="Pfam" id="PF07687">
    <property type="entry name" value="M20_dimer"/>
    <property type="match status" value="1"/>
</dbReference>